<dbReference type="EMBL" id="JAUQSY010000004">
    <property type="protein sequence ID" value="MDO7874473.1"/>
    <property type="molecule type" value="Genomic_DNA"/>
</dbReference>
<protein>
    <submittedName>
        <fullName evidence="2">Gliding motility-associated C-terminal domain-containing protein</fullName>
    </submittedName>
</protein>
<dbReference type="InterPro" id="IPR035986">
    <property type="entry name" value="PKD_dom_sf"/>
</dbReference>
<keyword evidence="1" id="KW-0732">Signal</keyword>
<evidence type="ECO:0000256" key="1">
    <source>
        <dbReference type="SAM" id="SignalP"/>
    </source>
</evidence>
<dbReference type="Gene3D" id="2.60.40.10">
    <property type="entry name" value="Immunoglobulins"/>
    <property type="match status" value="1"/>
</dbReference>
<organism evidence="2 3">
    <name type="scientific">Hymenobacter aranciens</name>
    <dbReference type="NCBI Taxonomy" id="3063996"/>
    <lineage>
        <taxon>Bacteria</taxon>
        <taxon>Pseudomonadati</taxon>
        <taxon>Bacteroidota</taxon>
        <taxon>Cytophagia</taxon>
        <taxon>Cytophagales</taxon>
        <taxon>Hymenobacteraceae</taxon>
        <taxon>Hymenobacter</taxon>
    </lineage>
</organism>
<gene>
    <name evidence="2" type="ORF">Q5H93_06995</name>
</gene>
<dbReference type="Proteomes" id="UP001176429">
    <property type="component" value="Unassembled WGS sequence"/>
</dbReference>
<feature type="chain" id="PRO_5045880996" evidence="1">
    <location>
        <begin position="28"/>
        <end position="869"/>
    </location>
</feature>
<comment type="caution">
    <text evidence="2">The sequence shown here is derived from an EMBL/GenBank/DDBJ whole genome shotgun (WGS) entry which is preliminary data.</text>
</comment>
<proteinExistence type="predicted"/>
<evidence type="ECO:0000313" key="2">
    <source>
        <dbReference type="EMBL" id="MDO7874473.1"/>
    </source>
</evidence>
<evidence type="ECO:0000313" key="3">
    <source>
        <dbReference type="Proteomes" id="UP001176429"/>
    </source>
</evidence>
<keyword evidence="3" id="KW-1185">Reference proteome</keyword>
<accession>A0ABT9B8F1</accession>
<feature type="signal peptide" evidence="1">
    <location>
        <begin position="1"/>
        <end position="27"/>
    </location>
</feature>
<dbReference type="Pfam" id="PF13585">
    <property type="entry name" value="CHU_C"/>
    <property type="match status" value="1"/>
</dbReference>
<dbReference type="InterPro" id="IPR013783">
    <property type="entry name" value="Ig-like_fold"/>
</dbReference>
<dbReference type="RefSeq" id="WP_305005788.1">
    <property type="nucleotide sequence ID" value="NZ_JAUQSY010000004.1"/>
</dbReference>
<dbReference type="SUPFAM" id="SSF49299">
    <property type="entry name" value="PKD domain"/>
    <property type="match status" value="1"/>
</dbReference>
<name>A0ABT9B8F1_9BACT</name>
<reference evidence="2" key="1">
    <citation type="submission" date="2023-07" db="EMBL/GenBank/DDBJ databases">
        <authorList>
            <person name="Kim M.K."/>
        </authorList>
    </citation>
    <scope>NUCLEOTIDE SEQUENCE</scope>
    <source>
        <strain evidence="2">ASUV-10-1</strain>
    </source>
</reference>
<sequence>MKKNYASAALWLLTWVLLLGAAPRAFATHGQAGQITYESLGNNQYRVTVSFFRDCSGTSIPGTLSLTCRNSGSCSGTAAASATLRPVGQSTIGAPYCPGTQGGNVCGGGSALPNYETRLYQGTVTLPPAAEWVLSVTIDARPYTATLLDSNNQNLRMEATLNNLITLPGNATQPIQNNSPQFNNTNLPVPFVCVNQQSTISFGATDTDRLNNGRADSLVYSLEQPLHNCNVLSRYETYPAPPCASTTLSTTPPCALQCPTTPLAFSPTLPIIVKMDTVGTCPTKRVVPSFYFNAEAGSFTFTPSRYVPLLQSTRDQMENKYVVVGKVTEYRKINGRYYKVGSVRRDFLVIVVDCGSNQVPANPISVVPDPRTDATVINQRDTTLISIPTCTYSRVSITFRDPNPQDLLTVFFPADINTNLLQNGDIGTFTLVRNGTANPVGTFSFQPLPGTAGTRILLNYRIEDNACPIKGTQYRTIIVQVRPGRQVQAGAAIATPGLDGSGVASICPGGSLPLNGRVLRPDSVRQGGAVIPQTYAYRWTTSPGGTGLNPAQASSPGITVNPTATTRYFLQITPSIAPGPGCGLDTTSVLVRVVPPPRAVATASANEVCSNSSVTLQGSATRADNLSDAYAYTWAGAGLPATASGPSLTAQPAATTRYYLTVTGAAPYGCRDTTSVLVRVARAPLAAFRTDSASGTGSIIRRPPITYTFINQSTAGGTASDSVRWTYQRLRNGLGQPLTEPEVVFSRQFTPAPLTLSLGGNYLIRLRVSSTAGGATCPAATASYHAVIPTTQVPNIITPNGDQLNETFVVSGEKVGGELKIFNRWGRLVAEFANYQNQWNAAGLADGVYYYHLTDPLGQASKGMVEVLR</sequence>